<comment type="caution">
    <text evidence="2">The sequence shown here is derived from an EMBL/GenBank/DDBJ whole genome shotgun (WGS) entry which is preliminary data.</text>
</comment>
<proteinExistence type="predicted"/>
<reference evidence="2 3" key="1">
    <citation type="submission" date="2024-07" db="EMBL/GenBank/DDBJ databases">
        <title>Marimonas sp.nov., isolated from tidal-flat sediment.</title>
        <authorList>
            <person name="Jayan J.N."/>
            <person name="Lee S.S."/>
        </authorList>
    </citation>
    <scope>NUCLEOTIDE SEQUENCE [LARGE SCALE GENOMIC DNA]</scope>
    <source>
        <strain evidence="2 3">MJW-29</strain>
    </source>
</reference>
<gene>
    <name evidence="2" type="ORF">AB2B41_13800</name>
</gene>
<evidence type="ECO:0000313" key="2">
    <source>
        <dbReference type="EMBL" id="MEW9920685.1"/>
    </source>
</evidence>
<keyword evidence="3" id="KW-1185">Reference proteome</keyword>
<dbReference type="CDD" id="cd10936">
    <property type="entry name" value="CE4_DAC2"/>
    <property type="match status" value="1"/>
</dbReference>
<evidence type="ECO:0000256" key="1">
    <source>
        <dbReference type="SAM" id="MobiDB-lite"/>
    </source>
</evidence>
<feature type="region of interest" description="Disordered" evidence="1">
    <location>
        <begin position="31"/>
        <end position="284"/>
    </location>
</feature>
<dbReference type="EMBL" id="JBFNXX010000010">
    <property type="protein sequence ID" value="MEW9920685.1"/>
    <property type="molecule type" value="Genomic_DNA"/>
</dbReference>
<dbReference type="InterPro" id="IPR006837">
    <property type="entry name" value="Divergent_DAC"/>
</dbReference>
<accession>A0ABV3RNZ0</accession>
<feature type="compositionally biased region" description="Acidic residues" evidence="1">
    <location>
        <begin position="176"/>
        <end position="189"/>
    </location>
</feature>
<feature type="compositionally biased region" description="Low complexity" evidence="1">
    <location>
        <begin position="190"/>
        <end position="222"/>
    </location>
</feature>
<name>A0ABV3RNZ0_9RHOB</name>
<dbReference type="SUPFAM" id="SSF88713">
    <property type="entry name" value="Glycoside hydrolase/deacetylase"/>
    <property type="match status" value="1"/>
</dbReference>
<protein>
    <submittedName>
        <fullName evidence="2">Divergent polysaccharide deacetylase family protein</fullName>
    </submittedName>
</protein>
<dbReference type="RefSeq" id="WP_367878389.1">
    <property type="nucleotide sequence ID" value="NZ_JBFNXX010000010.1"/>
</dbReference>
<feature type="compositionally biased region" description="Low complexity" evidence="1">
    <location>
        <begin position="61"/>
        <end position="84"/>
    </location>
</feature>
<feature type="compositionally biased region" description="Low complexity" evidence="1">
    <location>
        <begin position="248"/>
        <end position="277"/>
    </location>
</feature>
<dbReference type="InterPro" id="IPR011330">
    <property type="entry name" value="Glyco_hydro/deAcase_b/a-brl"/>
</dbReference>
<evidence type="ECO:0000313" key="3">
    <source>
        <dbReference type="Proteomes" id="UP001556098"/>
    </source>
</evidence>
<dbReference type="Proteomes" id="UP001556098">
    <property type="component" value="Unassembled WGS sequence"/>
</dbReference>
<sequence>MARGFVSGALWGGVLSVVVAGLASVIAPPPPRPEVSDAAPGAVAVPDVSEAPTAETETSMQDSAAAPGASAPQAPAPDPDTLTALDEETTSTAAAPQTGEATDLATPTAPVTESAPAPQAEEPVLQNPLALAPMEPQPADELSISTEPAQPPQPEPAPEESAFGTAGIEDTPAPAEEAEASVDAAEEATEAAAAATEDAAQAAREATDAAAEAAETATEAATVPPVQTSALETSEENAAPANGDSTIAAEPAAPVVAERPPSPAEAPTIAPPATADAAGDEEADAPEVAMVAPAGRPQIGTPAGTLTDRDTGVVVNRLSIGTAEDTTPVAETSTAATALDADLPPVDRFAQPFENPEAKPLMSVILIDDGSKPTSGAAGVAALRSFPYTLSFAVDSSLPDAAERMALYRAEGFEVLAMIDLPDGARPTDAETTLSVILDRMDEVVGVLEGPGTGLQGSREVSDQVNAILAQTGHGLVTQNRGLNTMPNLARKEGVPAAAIFRDFDSKDQSATVIRRFLDQAAFKAGQEGAVIMLGRLRPDTISALLLWGLQDRAGSVAIAPVTAVLTREEGS</sequence>
<feature type="compositionally biased region" description="Low complexity" evidence="1">
    <location>
        <begin position="36"/>
        <end position="49"/>
    </location>
</feature>
<organism evidence="2 3">
    <name type="scientific">Sulfitobacter sediminis</name>
    <dbReference type="NCBI Taxonomy" id="3234186"/>
    <lineage>
        <taxon>Bacteria</taxon>
        <taxon>Pseudomonadati</taxon>
        <taxon>Pseudomonadota</taxon>
        <taxon>Alphaproteobacteria</taxon>
        <taxon>Rhodobacterales</taxon>
        <taxon>Roseobacteraceae</taxon>
        <taxon>Sulfitobacter</taxon>
    </lineage>
</organism>
<dbReference type="Pfam" id="PF04748">
    <property type="entry name" value="Polysacc_deac_2"/>
    <property type="match status" value="1"/>
</dbReference>
<dbReference type="Gene3D" id="3.20.20.370">
    <property type="entry name" value="Glycoside hydrolase/deacetylase"/>
    <property type="match status" value="1"/>
</dbReference>